<dbReference type="Pfam" id="PF00072">
    <property type="entry name" value="Response_reg"/>
    <property type="match status" value="1"/>
</dbReference>
<dbReference type="SUPFAM" id="SSF52172">
    <property type="entry name" value="CheY-like"/>
    <property type="match status" value="1"/>
</dbReference>
<name>A0ABQ5QC30_9BACT</name>
<evidence type="ECO:0000256" key="1">
    <source>
        <dbReference type="PROSITE-ProRule" id="PRU00169"/>
    </source>
</evidence>
<dbReference type="CDD" id="cd17569">
    <property type="entry name" value="REC_HupR-like"/>
    <property type="match status" value="1"/>
</dbReference>
<accession>A0ABQ5QC30</accession>
<sequence length="382" mass="41597">MSAKVLLVDDEENILQGYHRVLRSAFELDTALGGVEALRCMDARGPYAVMVVDMRMPGMSGLDLLEEARVRFPDTTRIMLTGNSDQKTAMDAVNHGQVFRFLTKPCPAEDLELAIRAGLRQYQLVRAEKELLEQTLTGAITVLSELLAGVDPVMFSRSQVVRERAARLARDLGCEEVWAVEIAALLAPIGRVALPAWALKEGSFRTGSGDLLAAFPEVGARLLQPIPRLEGAARIIRYLAKGFDGSGLPEDDLRGEALPLGSRILKVVWDFTELEQARQSATVALEEMRLRPKAYDPRVLEAFGTLLAIRPKPPAARDLRLRDLRAGMTLASDLCAEGGGLVLPAELRLGAGHLELLSSLARLVALQEPVSVRLPDGASHEA</sequence>
<dbReference type="SMART" id="SM00448">
    <property type="entry name" value="REC"/>
    <property type="match status" value="1"/>
</dbReference>
<keyword evidence="1" id="KW-0597">Phosphoprotein</keyword>
<dbReference type="Proteomes" id="UP001165069">
    <property type="component" value="Unassembled WGS sequence"/>
</dbReference>
<evidence type="ECO:0000313" key="4">
    <source>
        <dbReference type="Proteomes" id="UP001165069"/>
    </source>
</evidence>
<dbReference type="Gene3D" id="3.40.50.2300">
    <property type="match status" value="1"/>
</dbReference>
<protein>
    <submittedName>
        <fullName evidence="3">Response regulator receiver modulated metal-depenent phosphohydrolase</fullName>
    </submittedName>
</protein>
<evidence type="ECO:0000259" key="2">
    <source>
        <dbReference type="PROSITE" id="PS50110"/>
    </source>
</evidence>
<dbReference type="Gene3D" id="1.10.3210.10">
    <property type="entry name" value="Hypothetical protein af1432"/>
    <property type="match status" value="1"/>
</dbReference>
<reference evidence="3 4" key="1">
    <citation type="journal article" date="2023" name="Antonie Van Leeuwenhoek">
        <title>Mesoterricola silvestris gen. nov., sp. nov., Mesoterricola sediminis sp. nov., Geothrix oryzae sp. nov., Geothrix edaphica sp. nov., Geothrix rubra sp. nov., and Geothrix limicola sp. nov., six novel members of Acidobacteriota isolated from soils.</title>
        <authorList>
            <person name="Itoh H."/>
            <person name="Sugisawa Y."/>
            <person name="Mise K."/>
            <person name="Xu Z."/>
            <person name="Kuniyasu M."/>
            <person name="Ushijima N."/>
            <person name="Kawano K."/>
            <person name="Kobayashi E."/>
            <person name="Shiratori Y."/>
            <person name="Masuda Y."/>
            <person name="Senoo K."/>
        </authorList>
    </citation>
    <scope>NUCLEOTIDE SEQUENCE [LARGE SCALE GENOMIC DNA]</scope>
    <source>
        <strain evidence="3 4">Red804</strain>
    </source>
</reference>
<dbReference type="PANTHER" id="PTHR45228:SF8">
    <property type="entry name" value="TWO-COMPONENT RESPONSE REGULATOR-RELATED"/>
    <property type="match status" value="1"/>
</dbReference>
<dbReference type="PROSITE" id="PS50110">
    <property type="entry name" value="RESPONSE_REGULATORY"/>
    <property type="match status" value="1"/>
</dbReference>
<gene>
    <name evidence="3" type="ORF">GETHLI_04700</name>
</gene>
<evidence type="ECO:0000313" key="3">
    <source>
        <dbReference type="EMBL" id="GLH71968.1"/>
    </source>
</evidence>
<keyword evidence="4" id="KW-1185">Reference proteome</keyword>
<organism evidence="3 4">
    <name type="scientific">Geothrix limicola</name>
    <dbReference type="NCBI Taxonomy" id="2927978"/>
    <lineage>
        <taxon>Bacteria</taxon>
        <taxon>Pseudomonadati</taxon>
        <taxon>Acidobacteriota</taxon>
        <taxon>Holophagae</taxon>
        <taxon>Holophagales</taxon>
        <taxon>Holophagaceae</taxon>
        <taxon>Geothrix</taxon>
    </lineage>
</organism>
<dbReference type="InterPro" id="IPR052020">
    <property type="entry name" value="Cyclic_di-GMP/3'3'-cGAMP_PDE"/>
</dbReference>
<dbReference type="EMBL" id="BSDE01000001">
    <property type="protein sequence ID" value="GLH71968.1"/>
    <property type="molecule type" value="Genomic_DNA"/>
</dbReference>
<comment type="caution">
    <text evidence="3">The sequence shown here is derived from an EMBL/GenBank/DDBJ whole genome shotgun (WGS) entry which is preliminary data.</text>
</comment>
<dbReference type="PANTHER" id="PTHR45228">
    <property type="entry name" value="CYCLIC DI-GMP PHOSPHODIESTERASE TM_0186-RELATED"/>
    <property type="match status" value="1"/>
</dbReference>
<dbReference type="InterPro" id="IPR011006">
    <property type="entry name" value="CheY-like_superfamily"/>
</dbReference>
<dbReference type="Pfam" id="PF13487">
    <property type="entry name" value="HD_5"/>
    <property type="match status" value="1"/>
</dbReference>
<dbReference type="InterPro" id="IPR001789">
    <property type="entry name" value="Sig_transdc_resp-reg_receiver"/>
</dbReference>
<feature type="domain" description="Response regulatory" evidence="2">
    <location>
        <begin position="4"/>
        <end position="119"/>
    </location>
</feature>
<feature type="modified residue" description="4-aspartylphosphate" evidence="1">
    <location>
        <position position="53"/>
    </location>
</feature>
<dbReference type="RefSeq" id="WP_285569778.1">
    <property type="nucleotide sequence ID" value="NZ_BSDE01000001.1"/>
</dbReference>
<proteinExistence type="predicted"/>